<evidence type="ECO:0000313" key="2">
    <source>
        <dbReference type="EMBL" id="MBC8542208.1"/>
    </source>
</evidence>
<gene>
    <name evidence="2" type="ORF">H8730_01405</name>
</gene>
<feature type="transmembrane region" description="Helical" evidence="1">
    <location>
        <begin position="40"/>
        <end position="56"/>
    </location>
</feature>
<organism evidence="2 3">
    <name type="scientific">Bianquea renquensis</name>
    <dbReference type="NCBI Taxonomy" id="2763661"/>
    <lineage>
        <taxon>Bacteria</taxon>
        <taxon>Bacillati</taxon>
        <taxon>Bacillota</taxon>
        <taxon>Clostridia</taxon>
        <taxon>Eubacteriales</taxon>
        <taxon>Bianqueaceae</taxon>
        <taxon>Bianquea</taxon>
    </lineage>
</organism>
<dbReference type="RefSeq" id="WP_177718280.1">
    <property type="nucleotide sequence ID" value="NZ_JACRSQ010000001.1"/>
</dbReference>
<keyword evidence="3" id="KW-1185">Reference proteome</keyword>
<dbReference type="EMBL" id="JACRSQ010000001">
    <property type="protein sequence ID" value="MBC8542208.1"/>
    <property type="molecule type" value="Genomic_DNA"/>
</dbReference>
<reference evidence="2" key="1">
    <citation type="submission" date="2020-08" db="EMBL/GenBank/DDBJ databases">
        <title>Genome public.</title>
        <authorList>
            <person name="Liu C."/>
            <person name="Sun Q."/>
        </authorList>
    </citation>
    <scope>NUCLEOTIDE SEQUENCE</scope>
    <source>
        <strain evidence="2">NSJ-32</strain>
    </source>
</reference>
<evidence type="ECO:0000256" key="1">
    <source>
        <dbReference type="SAM" id="Phobius"/>
    </source>
</evidence>
<keyword evidence="1" id="KW-0812">Transmembrane</keyword>
<keyword evidence="1" id="KW-0472">Membrane</keyword>
<dbReference type="Proteomes" id="UP000657006">
    <property type="component" value="Unassembled WGS sequence"/>
</dbReference>
<keyword evidence="1" id="KW-1133">Transmembrane helix</keyword>
<accession>A0A926I088</accession>
<proteinExistence type="predicted"/>
<evidence type="ECO:0000313" key="3">
    <source>
        <dbReference type="Proteomes" id="UP000657006"/>
    </source>
</evidence>
<dbReference type="AlphaFoldDB" id="A0A926I088"/>
<name>A0A926I088_9FIRM</name>
<protein>
    <submittedName>
        <fullName evidence="2">Uncharacterized protein</fullName>
    </submittedName>
</protein>
<sequence>MSDMMQGCGKDNSLLILLLLLSCCQGTGVGAGCANFDDLVFWLVLILILSGGFGCRY</sequence>
<comment type="caution">
    <text evidence="2">The sequence shown here is derived from an EMBL/GenBank/DDBJ whole genome shotgun (WGS) entry which is preliminary data.</text>
</comment>